<proteinExistence type="predicted"/>
<name>A0AAV0FTN6_9ASTE</name>
<organism evidence="5 6">
    <name type="scientific">Cuscuta epithymum</name>
    <dbReference type="NCBI Taxonomy" id="186058"/>
    <lineage>
        <taxon>Eukaryota</taxon>
        <taxon>Viridiplantae</taxon>
        <taxon>Streptophyta</taxon>
        <taxon>Embryophyta</taxon>
        <taxon>Tracheophyta</taxon>
        <taxon>Spermatophyta</taxon>
        <taxon>Magnoliopsida</taxon>
        <taxon>eudicotyledons</taxon>
        <taxon>Gunneridae</taxon>
        <taxon>Pentapetalae</taxon>
        <taxon>asterids</taxon>
        <taxon>lamiids</taxon>
        <taxon>Solanales</taxon>
        <taxon>Convolvulaceae</taxon>
        <taxon>Cuscuteae</taxon>
        <taxon>Cuscuta</taxon>
        <taxon>Cuscuta subgen. Cuscuta</taxon>
    </lineage>
</organism>
<dbReference type="PANTHER" id="PTHR47165:SF4">
    <property type="entry name" value="OS03G0429900 PROTEIN"/>
    <property type="match status" value="1"/>
</dbReference>
<gene>
    <name evidence="5" type="ORF">CEPIT_LOCUS37290</name>
</gene>
<dbReference type="Pfam" id="PF08646">
    <property type="entry name" value="Rep_fac-A_C"/>
    <property type="match status" value="1"/>
</dbReference>
<accession>A0AAV0FTN6</accession>
<dbReference type="AlphaFoldDB" id="A0AAV0FTN6"/>
<dbReference type="CDD" id="cd04480">
    <property type="entry name" value="RPA1_DBD_A_like"/>
    <property type="match status" value="1"/>
</dbReference>
<dbReference type="Pfam" id="PF02721">
    <property type="entry name" value="DUF223"/>
    <property type="match status" value="1"/>
</dbReference>
<sequence>MCFLFISFSLHFRPCSMARKINTIEEINDSKETWKIAVRVISLCRVDSLKFMEMVLMDAKGHKIQAVARNAEMVVWKPTLKEGETYVMQNFCVLRNDGEYKTCDHPFKLQLTGGTTLKVQNLSDISTDHYQFRSFGDILSGKLDTHVLVDVIGSLHDVLNAQANASLKKISFLMKDLSGDMITCTLWGDYATKLLNFRENHPSELTVIILTHAKIKEPEGMHPITIQNSMYSSKLLINEDIAEIQQFKDSFKSNQVNKPQGQTQSQTSGSSFSEQEKLTYRAVLMSIDDINCLKEETTCVTVGTIARFVVGKSGWSYQSCSSCTRKAKAPNGAFTCRCGKYNHEPVIRYRLEVMLYNKKDCVKIVLWDQECIQLLGKTANELRNQMIEEGEDDPLSYPETLDDLLGRTLAFRIKMQPAYSAASVQKVSEDEAVVQSILGKIDMDEQSLSATADHDPESSSASVTPCKRSSHMQSDDSQSPDEATQLSATKIQKRIKKE</sequence>
<dbReference type="InterPro" id="IPR013955">
    <property type="entry name" value="Rep_factor-A_C"/>
</dbReference>
<dbReference type="SUPFAM" id="SSF50249">
    <property type="entry name" value="Nucleic acid-binding proteins"/>
    <property type="match status" value="3"/>
</dbReference>
<feature type="chain" id="PRO_5043606018" description="Replication factor A C-terminal domain-containing protein" evidence="2">
    <location>
        <begin position="19"/>
        <end position="498"/>
    </location>
</feature>
<feature type="signal peptide" evidence="2">
    <location>
        <begin position="1"/>
        <end position="18"/>
    </location>
</feature>
<evidence type="ECO:0000259" key="4">
    <source>
        <dbReference type="Pfam" id="PF08646"/>
    </source>
</evidence>
<feature type="compositionally biased region" description="Low complexity" evidence="1">
    <location>
        <begin position="260"/>
        <end position="273"/>
    </location>
</feature>
<evidence type="ECO:0000256" key="1">
    <source>
        <dbReference type="SAM" id="MobiDB-lite"/>
    </source>
</evidence>
<feature type="compositionally biased region" description="Polar residues" evidence="1">
    <location>
        <begin position="471"/>
        <end position="490"/>
    </location>
</feature>
<dbReference type="InterPro" id="IPR012340">
    <property type="entry name" value="NA-bd_OB-fold"/>
</dbReference>
<evidence type="ECO:0008006" key="7">
    <source>
        <dbReference type="Google" id="ProtNLM"/>
    </source>
</evidence>
<protein>
    <recommendedName>
        <fullName evidence="7">Replication factor A C-terminal domain-containing protein</fullName>
    </recommendedName>
</protein>
<dbReference type="EMBL" id="CAMAPF010001015">
    <property type="protein sequence ID" value="CAH9139043.1"/>
    <property type="molecule type" value="Genomic_DNA"/>
</dbReference>
<feature type="region of interest" description="Disordered" evidence="1">
    <location>
        <begin position="447"/>
        <end position="498"/>
    </location>
</feature>
<evidence type="ECO:0000259" key="3">
    <source>
        <dbReference type="Pfam" id="PF02721"/>
    </source>
</evidence>
<reference evidence="5" key="1">
    <citation type="submission" date="2022-07" db="EMBL/GenBank/DDBJ databases">
        <authorList>
            <person name="Macas J."/>
            <person name="Novak P."/>
            <person name="Neumann P."/>
        </authorList>
    </citation>
    <scope>NUCLEOTIDE SEQUENCE</scope>
</reference>
<evidence type="ECO:0000313" key="5">
    <source>
        <dbReference type="EMBL" id="CAH9139043.1"/>
    </source>
</evidence>
<feature type="region of interest" description="Disordered" evidence="1">
    <location>
        <begin position="254"/>
        <end position="273"/>
    </location>
</feature>
<dbReference type="CDD" id="cd04481">
    <property type="entry name" value="RPA1_DBD_B_like"/>
    <property type="match status" value="1"/>
</dbReference>
<evidence type="ECO:0000256" key="2">
    <source>
        <dbReference type="SAM" id="SignalP"/>
    </source>
</evidence>
<keyword evidence="2" id="KW-0732">Signal</keyword>
<comment type="caution">
    <text evidence="5">The sequence shown here is derived from an EMBL/GenBank/DDBJ whole genome shotgun (WGS) entry which is preliminary data.</text>
</comment>
<keyword evidence="6" id="KW-1185">Reference proteome</keyword>
<dbReference type="PANTHER" id="PTHR47165">
    <property type="entry name" value="OS03G0429900 PROTEIN"/>
    <property type="match status" value="1"/>
</dbReference>
<feature type="domain" description="Replication factor A C-terminal" evidence="4">
    <location>
        <begin position="312"/>
        <end position="417"/>
    </location>
</feature>
<evidence type="ECO:0000313" key="6">
    <source>
        <dbReference type="Proteomes" id="UP001152523"/>
    </source>
</evidence>
<dbReference type="Gene3D" id="2.40.50.140">
    <property type="entry name" value="Nucleic acid-binding proteins"/>
    <property type="match status" value="3"/>
</dbReference>
<dbReference type="Proteomes" id="UP001152523">
    <property type="component" value="Unassembled WGS sequence"/>
</dbReference>
<dbReference type="InterPro" id="IPR003871">
    <property type="entry name" value="RFA1B/D_OB_1st"/>
</dbReference>
<feature type="domain" description="Replication protein A 70 kDa DNA-binding subunit B/D first OB fold" evidence="3">
    <location>
        <begin position="22"/>
        <end position="117"/>
    </location>
</feature>